<evidence type="ECO:0000313" key="3">
    <source>
        <dbReference type="Proteomes" id="UP001431656"/>
    </source>
</evidence>
<reference evidence="2" key="1">
    <citation type="journal article" date="2024" name="Int. J. Syst. Evol. Microbiol.">
        <title>Brooklawnia propionicigenes sp. nov., a facultatively anaerobic, propionate-producing bacterium isolated from a methanogenic reactor treating waste from cattle farms.</title>
        <authorList>
            <person name="Akita Y."/>
            <person name="Ueki A."/>
            <person name="Tonouchi A."/>
            <person name="Sugawara Y."/>
            <person name="Honma S."/>
            <person name="Kaku N."/>
            <person name="Ueki K."/>
        </authorList>
    </citation>
    <scope>NUCLEOTIDE SEQUENCE</scope>
    <source>
        <strain evidence="2">SH051</strain>
    </source>
</reference>
<keyword evidence="3" id="KW-1185">Reference proteome</keyword>
<sequence length="135" mass="14688">MLVPLPTGVPDAGVRLARIAGTTRAAKSEARAQGTFELTRTRWGSRLFARLARRQRFIALFVTNVRGPDQRLHVAGAPLERVWPVAPIQGNVRLGVAALSYAGRLGVCIHTDADAIRARVAGRALDQELHRMTTS</sequence>
<dbReference type="KEGG" id="broo:brsh051_15500"/>
<dbReference type="EMBL" id="AP028056">
    <property type="protein sequence ID" value="BEH02269.1"/>
    <property type="molecule type" value="Genomic_DNA"/>
</dbReference>
<name>A0AAN0KE10_9ACTN</name>
<evidence type="ECO:0000259" key="1">
    <source>
        <dbReference type="Pfam" id="PF06974"/>
    </source>
</evidence>
<dbReference type="AlphaFoldDB" id="A0AAN0KE10"/>
<gene>
    <name evidence="2" type="ORF">brsh051_15500</name>
</gene>
<organism evidence="2 3">
    <name type="scientific">Brooklawnia propionicigenes</name>
    <dbReference type="NCBI Taxonomy" id="3041175"/>
    <lineage>
        <taxon>Bacteria</taxon>
        <taxon>Bacillati</taxon>
        <taxon>Actinomycetota</taxon>
        <taxon>Actinomycetes</taxon>
        <taxon>Propionibacteriales</taxon>
        <taxon>Propionibacteriaceae</taxon>
        <taxon>Brooklawnia</taxon>
    </lineage>
</organism>
<evidence type="ECO:0000313" key="2">
    <source>
        <dbReference type="EMBL" id="BEH02269.1"/>
    </source>
</evidence>
<feature type="domain" description="O-acyltransferase WSD1 C-terminal" evidence="1">
    <location>
        <begin position="1"/>
        <end position="117"/>
    </location>
</feature>
<dbReference type="InterPro" id="IPR009721">
    <property type="entry name" value="O-acyltransferase_WSD1_C"/>
</dbReference>
<proteinExistence type="predicted"/>
<dbReference type="Proteomes" id="UP001431656">
    <property type="component" value="Chromosome"/>
</dbReference>
<dbReference type="Pfam" id="PF06974">
    <property type="entry name" value="WS_DGAT_C"/>
    <property type="match status" value="1"/>
</dbReference>
<protein>
    <recommendedName>
        <fullName evidence="1">O-acyltransferase WSD1 C-terminal domain-containing protein</fullName>
    </recommendedName>
</protein>
<accession>A0AAN0KE10</accession>